<comment type="caution">
    <text evidence="8">The sequence shown here is derived from an EMBL/GenBank/DDBJ whole genome shotgun (WGS) entry which is preliminary data.</text>
</comment>
<feature type="domain" description="Fimbrial-type adhesion" evidence="6">
    <location>
        <begin position="30"/>
        <end position="194"/>
    </location>
</feature>
<dbReference type="eggNOG" id="COG3539">
    <property type="taxonomic scope" value="Bacteria"/>
</dbReference>
<reference evidence="8 9" key="3">
    <citation type="journal article" date="2012" name="Int. J. Syst. Evol. Microbiol.">
        <title>Vibrio caribbeanicus sp. nov., isolated from the marine sponge Scleritoderma cyanea.</title>
        <authorList>
            <person name="Hoffmann M."/>
            <person name="Monday S.R."/>
            <person name="Allard M.W."/>
            <person name="Strain E.A."/>
            <person name="Whittaker P."/>
            <person name="Naum M."/>
            <person name="McCarthy P.J."/>
            <person name="Lopez J.V."/>
            <person name="Fischer M."/>
            <person name="Brown E.W."/>
        </authorList>
    </citation>
    <scope>NUCLEOTIDE SEQUENCE [LARGE SCALE GENOMIC DNA]</scope>
    <source>
        <strain evidence="8">CIP 102891</strain>
        <strain evidence="9">CIP 102891 / ATCC 33934</strain>
    </source>
</reference>
<dbReference type="AlphaFoldDB" id="C9QEV6"/>
<keyword evidence="4" id="KW-0281">Fimbrium</keyword>
<accession>C9QEV6</accession>
<evidence type="ECO:0000256" key="5">
    <source>
        <dbReference type="SAM" id="SignalP"/>
    </source>
</evidence>
<protein>
    <submittedName>
        <fullName evidence="7">Fimbrial protein</fullName>
    </submittedName>
    <submittedName>
        <fullName evidence="8">Major fimbrial subunit (Involved in the expression of type III fimbriae) MrkA</fullName>
    </submittedName>
</protein>
<organism evidence="8 9">
    <name type="scientific">Vibrio orientalis CIP 102891 = ATCC 33934</name>
    <dbReference type="NCBI Taxonomy" id="675816"/>
    <lineage>
        <taxon>Bacteria</taxon>
        <taxon>Pseudomonadati</taxon>
        <taxon>Pseudomonadota</taxon>
        <taxon>Gammaproteobacteria</taxon>
        <taxon>Vibrionales</taxon>
        <taxon>Vibrionaceae</taxon>
        <taxon>Vibrio</taxon>
        <taxon>Vibrio oreintalis group</taxon>
    </lineage>
</organism>
<dbReference type="Proteomes" id="UP000003515">
    <property type="component" value="Unassembled WGS sequence"/>
</dbReference>
<evidence type="ECO:0000313" key="10">
    <source>
        <dbReference type="Proteomes" id="UP000003515"/>
    </source>
</evidence>
<keyword evidence="10" id="KW-1185">Reference proteome</keyword>
<sequence length="195" mass="19454">MKKSVLIKTVIASSMLLASAGSYAADGTVTFNGKVTAASCTVTGGATGGGSASTALNVTMPSITTGSIGTTAGDLAGMTAFTITLTDCKSQSTTAEKMRVAFSGQGDPTNQYVLKNTASTGGATGVGIQLLKEDGTSIIDINGGSNKADETTLPISTDTAESYILNFNAAYVNVSGSAPTAGTVTSVANYTIEYN</sequence>
<reference evidence="8" key="2">
    <citation type="submission" date="2011-08" db="EMBL/GenBank/DDBJ databases">
        <authorList>
            <person name="Hoffman M."/>
            <person name="Strain E.A."/>
            <person name="Brown E."/>
            <person name="Allard M.W."/>
        </authorList>
    </citation>
    <scope>NUCLEOTIDE SEQUENCE</scope>
    <source>
        <strain evidence="8">CIP 102891</strain>
    </source>
</reference>
<reference evidence="7 10" key="1">
    <citation type="submission" date="2009-10" db="EMBL/GenBank/DDBJ databases">
        <authorList>
            <consortium name="Los Alamos National Laboratory (LANL)"/>
            <consortium name="National Microbial Pathogen Data Resource (NMPDR)"/>
            <person name="Munk A.C."/>
            <person name="Chertkov O."/>
            <person name="Tapia R."/>
            <person name="Green L."/>
            <person name="Rogers Y."/>
            <person name="Detter J.C."/>
            <person name="Bruce D."/>
            <person name="Brettin T.S."/>
            <person name="Colwell R.R."/>
            <person name="Huq A."/>
            <person name="Grim C.J."/>
            <person name="Hasan N.A."/>
            <person name="Bartels D."/>
            <person name="Vonstein V."/>
        </authorList>
    </citation>
    <scope>NUCLEOTIDE SEQUENCE [LARGE SCALE GENOMIC DNA]</scope>
    <source>
        <strain evidence="7 10">CIP 102891</strain>
    </source>
</reference>
<feature type="chain" id="PRO_5005669294" evidence="5">
    <location>
        <begin position="25"/>
        <end position="195"/>
    </location>
</feature>
<dbReference type="Proteomes" id="UP000002817">
    <property type="component" value="Unassembled WGS sequence"/>
</dbReference>
<comment type="similarity">
    <text evidence="2">Belongs to the fimbrial protein family.</text>
</comment>
<evidence type="ECO:0000256" key="2">
    <source>
        <dbReference type="ARBA" id="ARBA00006671"/>
    </source>
</evidence>
<dbReference type="PANTHER" id="PTHR33420:SF3">
    <property type="entry name" value="FIMBRIAL SUBUNIT ELFA"/>
    <property type="match status" value="1"/>
</dbReference>
<evidence type="ECO:0000259" key="6">
    <source>
        <dbReference type="Pfam" id="PF00419"/>
    </source>
</evidence>
<dbReference type="OrthoDB" id="5906040at2"/>
<dbReference type="GO" id="GO:0043709">
    <property type="term" value="P:cell adhesion involved in single-species biofilm formation"/>
    <property type="evidence" value="ECO:0007669"/>
    <property type="project" value="TreeGrafter"/>
</dbReference>
<evidence type="ECO:0000313" key="7">
    <source>
        <dbReference type="EMBL" id="EEX94665.1"/>
    </source>
</evidence>
<dbReference type="EMBL" id="AFWH01000018">
    <property type="protein sequence ID" value="EGU51362.1"/>
    <property type="molecule type" value="Genomic_DNA"/>
</dbReference>
<dbReference type="PANTHER" id="PTHR33420">
    <property type="entry name" value="FIMBRIAL SUBUNIT ELFA-RELATED"/>
    <property type="match status" value="1"/>
</dbReference>
<dbReference type="EMBL" id="ACZV01000004">
    <property type="protein sequence ID" value="EEX94665.1"/>
    <property type="molecule type" value="Genomic_DNA"/>
</dbReference>
<gene>
    <name evidence="7" type="ORF">VIA_001825</name>
    <name evidence="8" type="ORF">VIOR3934_20856</name>
</gene>
<evidence type="ECO:0000313" key="9">
    <source>
        <dbReference type="Proteomes" id="UP000002817"/>
    </source>
</evidence>
<dbReference type="STRING" id="675816.VIA_001825"/>
<feature type="signal peptide" evidence="5">
    <location>
        <begin position="1"/>
        <end position="24"/>
    </location>
</feature>
<proteinExistence type="inferred from homology"/>
<dbReference type="RefSeq" id="WP_004412671.1">
    <property type="nucleotide sequence ID" value="NZ_ACZV01000004.1"/>
</dbReference>
<dbReference type="PATRIC" id="fig|675816.5.peg.1534"/>
<dbReference type="InterPro" id="IPR050263">
    <property type="entry name" value="Bact_Fimbrial_Adh_Pro"/>
</dbReference>
<name>C9QEV6_VIBOR</name>
<dbReference type="InterPro" id="IPR000259">
    <property type="entry name" value="Adhesion_dom_fimbrial"/>
</dbReference>
<dbReference type="Pfam" id="PF00419">
    <property type="entry name" value="Fimbrial"/>
    <property type="match status" value="1"/>
</dbReference>
<evidence type="ECO:0000256" key="3">
    <source>
        <dbReference type="ARBA" id="ARBA00022729"/>
    </source>
</evidence>
<evidence type="ECO:0000313" key="8">
    <source>
        <dbReference type="EMBL" id="EGU51362.1"/>
    </source>
</evidence>
<evidence type="ECO:0000256" key="1">
    <source>
        <dbReference type="ARBA" id="ARBA00004561"/>
    </source>
</evidence>
<dbReference type="InterPro" id="IPR008966">
    <property type="entry name" value="Adhesion_dom_sf"/>
</dbReference>
<dbReference type="Gene3D" id="2.60.40.1090">
    <property type="entry name" value="Fimbrial-type adhesion domain"/>
    <property type="match status" value="1"/>
</dbReference>
<dbReference type="GO" id="GO:0009289">
    <property type="term" value="C:pilus"/>
    <property type="evidence" value="ECO:0007669"/>
    <property type="project" value="UniProtKB-SubCell"/>
</dbReference>
<comment type="subcellular location">
    <subcellularLocation>
        <location evidence="1">Fimbrium</location>
    </subcellularLocation>
</comment>
<evidence type="ECO:0000256" key="4">
    <source>
        <dbReference type="ARBA" id="ARBA00023263"/>
    </source>
</evidence>
<dbReference type="InterPro" id="IPR036937">
    <property type="entry name" value="Adhesion_dom_fimbrial_sf"/>
</dbReference>
<dbReference type="SUPFAM" id="SSF49401">
    <property type="entry name" value="Bacterial adhesins"/>
    <property type="match status" value="1"/>
</dbReference>
<keyword evidence="3 5" id="KW-0732">Signal</keyword>